<comment type="caution">
    <text evidence="1">The sequence shown here is derived from an EMBL/GenBank/DDBJ whole genome shotgun (WGS) entry which is preliminary data.</text>
</comment>
<name>A0A4Q0MPR4_9HYPH</name>
<evidence type="ECO:0000313" key="2">
    <source>
        <dbReference type="Proteomes" id="UP000289708"/>
    </source>
</evidence>
<dbReference type="Proteomes" id="UP000289708">
    <property type="component" value="Unassembled WGS sequence"/>
</dbReference>
<sequence length="74" mass="8375">MSECTLGVTWWQGPAPTPGVYFKTARGRTAYEVLAFKARRPGSKTYGTVRCRRLPPVEIPDGATVFLWEWSRRG</sequence>
<reference evidence="1 2" key="1">
    <citation type="submission" date="2018-12" db="EMBL/GenBank/DDBJ databases">
        <title>bacterium Hansschlegelia zhihuaiae S113.</title>
        <authorList>
            <person name="He J."/>
        </authorList>
    </citation>
    <scope>NUCLEOTIDE SEQUENCE [LARGE SCALE GENOMIC DNA]</scope>
    <source>
        <strain evidence="1 2">S 113</strain>
    </source>
</reference>
<dbReference type="RefSeq" id="WP_128776046.1">
    <property type="nucleotide sequence ID" value="NZ_RYFI01000002.1"/>
</dbReference>
<organism evidence="1 2">
    <name type="scientific">Hansschlegelia zhihuaiae</name>
    <dbReference type="NCBI Taxonomy" id="405005"/>
    <lineage>
        <taxon>Bacteria</taxon>
        <taxon>Pseudomonadati</taxon>
        <taxon>Pseudomonadota</taxon>
        <taxon>Alphaproteobacteria</taxon>
        <taxon>Hyphomicrobiales</taxon>
        <taxon>Methylopilaceae</taxon>
        <taxon>Hansschlegelia</taxon>
    </lineage>
</organism>
<proteinExistence type="predicted"/>
<protein>
    <submittedName>
        <fullName evidence="1">Uncharacterized protein</fullName>
    </submittedName>
</protein>
<accession>A0A4Q0MPR4</accession>
<keyword evidence="2" id="KW-1185">Reference proteome</keyword>
<evidence type="ECO:0000313" key="1">
    <source>
        <dbReference type="EMBL" id="RXF75056.1"/>
    </source>
</evidence>
<dbReference type="OrthoDB" id="9762169at2"/>
<gene>
    <name evidence="1" type="ORF">EK403_03135</name>
</gene>
<dbReference type="EMBL" id="RYFI01000002">
    <property type="protein sequence ID" value="RXF75056.1"/>
    <property type="molecule type" value="Genomic_DNA"/>
</dbReference>
<dbReference type="AlphaFoldDB" id="A0A4Q0MPR4"/>